<evidence type="ECO:0000256" key="8">
    <source>
        <dbReference type="ARBA" id="ARBA00022968"/>
    </source>
</evidence>
<comment type="subcellular location">
    <subcellularLocation>
        <location evidence="11">Spore membrane</location>
        <topology evidence="11">Single-pass type II membrane protein</topology>
    </subcellularLocation>
</comment>
<evidence type="ECO:0000256" key="4">
    <source>
        <dbReference type="ARBA" id="ARBA00022679"/>
    </source>
</evidence>
<dbReference type="InterPro" id="IPR017441">
    <property type="entry name" value="Protein_kinase_ATP_BS"/>
</dbReference>
<feature type="region of interest" description="Disordered" evidence="14">
    <location>
        <begin position="268"/>
        <end position="323"/>
    </location>
</feature>
<evidence type="ECO:0000256" key="6">
    <source>
        <dbReference type="ARBA" id="ARBA00022777"/>
    </source>
</evidence>
<evidence type="ECO:0000259" key="15">
    <source>
        <dbReference type="PROSITE" id="PS50011"/>
    </source>
</evidence>
<feature type="binding site" evidence="13">
    <location>
        <position position="39"/>
    </location>
    <ligand>
        <name>ATP</name>
        <dbReference type="ChEBI" id="CHEBI:30616"/>
    </ligand>
</feature>
<dbReference type="GO" id="GO:0071224">
    <property type="term" value="P:cellular response to peptidoglycan"/>
    <property type="evidence" value="ECO:0007669"/>
    <property type="project" value="UniProtKB-ARBA"/>
</dbReference>
<dbReference type="OrthoDB" id="9788659at2"/>
<evidence type="ECO:0000256" key="5">
    <source>
        <dbReference type="ARBA" id="ARBA00022741"/>
    </source>
</evidence>
<organism evidence="16 17">
    <name type="scientific">Melghirimyces profundicolus</name>
    <dbReference type="NCBI Taxonomy" id="1242148"/>
    <lineage>
        <taxon>Bacteria</taxon>
        <taxon>Bacillati</taxon>
        <taxon>Bacillota</taxon>
        <taxon>Bacilli</taxon>
        <taxon>Bacillales</taxon>
        <taxon>Thermoactinomycetaceae</taxon>
        <taxon>Melghirimyces</taxon>
    </lineage>
</organism>
<dbReference type="PANTHER" id="PTHR43289:SF34">
    <property type="entry name" value="SERINE_THREONINE-PROTEIN KINASE YBDM-RELATED"/>
    <property type="match status" value="1"/>
</dbReference>
<name>A0A2T6BWA5_9BACL</name>
<feature type="region of interest" description="Disordered" evidence="14">
    <location>
        <begin position="352"/>
        <end position="454"/>
    </location>
</feature>
<dbReference type="EMBL" id="QBKR01000009">
    <property type="protein sequence ID" value="PTX60247.1"/>
    <property type="molecule type" value="Genomic_DNA"/>
</dbReference>
<dbReference type="AlphaFoldDB" id="A0A2T6BWA5"/>
<keyword evidence="8" id="KW-0812">Transmembrane</keyword>
<dbReference type="InterPro" id="IPR011009">
    <property type="entry name" value="Kinase-like_dom_sf"/>
</dbReference>
<dbReference type="Proteomes" id="UP000244240">
    <property type="component" value="Unassembled WGS sequence"/>
</dbReference>
<keyword evidence="4" id="KW-0808">Transferase</keyword>
<keyword evidence="8" id="KW-0735">Signal-anchor</keyword>
<dbReference type="FunFam" id="1.10.510.10:FF:000021">
    <property type="entry name" value="Serine/threonine protein kinase"/>
    <property type="match status" value="1"/>
</dbReference>
<dbReference type="FunFam" id="3.30.200.20:FF:000035">
    <property type="entry name" value="Serine/threonine protein kinase Stk1"/>
    <property type="match status" value="1"/>
</dbReference>
<dbReference type="SMART" id="SM00220">
    <property type="entry name" value="S_TKc"/>
    <property type="match status" value="1"/>
</dbReference>
<proteinExistence type="predicted"/>
<dbReference type="Pfam" id="PF00069">
    <property type="entry name" value="Pkinase"/>
    <property type="match status" value="1"/>
</dbReference>
<feature type="domain" description="Protein kinase" evidence="15">
    <location>
        <begin position="10"/>
        <end position="273"/>
    </location>
</feature>
<comment type="caution">
    <text evidence="16">The sequence shown here is derived from an EMBL/GenBank/DDBJ whole genome shotgun (WGS) entry which is preliminary data.</text>
</comment>
<dbReference type="Gene3D" id="3.30.200.20">
    <property type="entry name" value="Phosphorylase Kinase, domain 1"/>
    <property type="match status" value="1"/>
</dbReference>
<evidence type="ECO:0000256" key="10">
    <source>
        <dbReference type="ARBA" id="ARBA00048679"/>
    </source>
</evidence>
<dbReference type="GO" id="GO:0004674">
    <property type="term" value="F:protein serine/threonine kinase activity"/>
    <property type="evidence" value="ECO:0007669"/>
    <property type="project" value="UniProtKB-KW"/>
</dbReference>
<evidence type="ECO:0000256" key="7">
    <source>
        <dbReference type="ARBA" id="ARBA00022840"/>
    </source>
</evidence>
<dbReference type="PROSITE" id="PS50011">
    <property type="entry name" value="PROTEIN_KINASE_DOM"/>
    <property type="match status" value="1"/>
</dbReference>
<evidence type="ECO:0000256" key="2">
    <source>
        <dbReference type="ARBA" id="ARBA00022527"/>
    </source>
</evidence>
<dbReference type="SUPFAM" id="SSF56112">
    <property type="entry name" value="Protein kinase-like (PK-like)"/>
    <property type="match status" value="1"/>
</dbReference>
<keyword evidence="5 13" id="KW-0547">Nucleotide-binding</keyword>
<dbReference type="EC" id="2.7.11.1" evidence="1"/>
<evidence type="ECO:0000256" key="11">
    <source>
        <dbReference type="ARBA" id="ARBA00060432"/>
    </source>
</evidence>
<dbReference type="CDD" id="cd14014">
    <property type="entry name" value="STKc_PknB_like"/>
    <property type="match status" value="1"/>
</dbReference>
<keyword evidence="6 16" id="KW-0418">Kinase</keyword>
<dbReference type="GO" id="GO:0005524">
    <property type="term" value="F:ATP binding"/>
    <property type="evidence" value="ECO:0007669"/>
    <property type="project" value="UniProtKB-UniRule"/>
</dbReference>
<feature type="compositionally biased region" description="Basic and acidic residues" evidence="14">
    <location>
        <begin position="435"/>
        <end position="444"/>
    </location>
</feature>
<dbReference type="GO" id="GO:0007165">
    <property type="term" value="P:signal transduction"/>
    <property type="evidence" value="ECO:0007669"/>
    <property type="project" value="UniProtKB-ARBA"/>
</dbReference>
<feature type="compositionally biased region" description="Polar residues" evidence="14">
    <location>
        <begin position="305"/>
        <end position="317"/>
    </location>
</feature>
<evidence type="ECO:0000256" key="13">
    <source>
        <dbReference type="PROSITE-ProRule" id="PRU10141"/>
    </source>
</evidence>
<comment type="catalytic activity">
    <reaction evidence="10">
        <text>L-seryl-[protein] + ATP = O-phospho-L-seryl-[protein] + ADP + H(+)</text>
        <dbReference type="Rhea" id="RHEA:17989"/>
        <dbReference type="Rhea" id="RHEA-COMP:9863"/>
        <dbReference type="Rhea" id="RHEA-COMP:11604"/>
        <dbReference type="ChEBI" id="CHEBI:15378"/>
        <dbReference type="ChEBI" id="CHEBI:29999"/>
        <dbReference type="ChEBI" id="CHEBI:30616"/>
        <dbReference type="ChEBI" id="CHEBI:83421"/>
        <dbReference type="ChEBI" id="CHEBI:456216"/>
        <dbReference type="EC" id="2.7.11.1"/>
    </reaction>
</comment>
<keyword evidence="17" id="KW-1185">Reference proteome</keyword>
<evidence type="ECO:0000256" key="3">
    <source>
        <dbReference type="ARBA" id="ARBA00022544"/>
    </source>
</evidence>
<evidence type="ECO:0000313" key="16">
    <source>
        <dbReference type="EMBL" id="PTX60247.1"/>
    </source>
</evidence>
<dbReference type="Gene3D" id="1.10.510.10">
    <property type="entry name" value="Transferase(Phosphotransferase) domain 1"/>
    <property type="match status" value="1"/>
</dbReference>
<keyword evidence="3" id="KW-0309">Germination</keyword>
<dbReference type="InterPro" id="IPR000719">
    <property type="entry name" value="Prot_kinase_dom"/>
</dbReference>
<dbReference type="PANTHER" id="PTHR43289">
    <property type="entry name" value="MITOGEN-ACTIVATED PROTEIN KINASE KINASE KINASE 20-RELATED"/>
    <property type="match status" value="1"/>
</dbReference>
<gene>
    <name evidence="16" type="ORF">C8P63_10911</name>
</gene>
<reference evidence="16 17" key="1">
    <citation type="submission" date="2018-04" db="EMBL/GenBank/DDBJ databases">
        <title>Genomic Encyclopedia of Archaeal and Bacterial Type Strains, Phase II (KMG-II): from individual species to whole genera.</title>
        <authorList>
            <person name="Goeker M."/>
        </authorList>
    </citation>
    <scope>NUCLEOTIDE SEQUENCE [LARGE SCALE GENOMIC DNA]</scope>
    <source>
        <strain evidence="16 17">DSM 45787</strain>
    </source>
</reference>
<feature type="compositionally biased region" description="Basic and acidic residues" evidence="14">
    <location>
        <begin position="363"/>
        <end position="396"/>
    </location>
</feature>
<evidence type="ECO:0000256" key="9">
    <source>
        <dbReference type="ARBA" id="ARBA00047899"/>
    </source>
</evidence>
<keyword evidence="2 16" id="KW-0723">Serine/threonine-protein kinase</keyword>
<accession>A0A2T6BWA5</accession>
<protein>
    <recommendedName>
        <fullName evidence="12">Serine/threonine-protein kinase PrkC</fullName>
        <ecNumber evidence="1">2.7.11.1</ecNumber>
    </recommendedName>
</protein>
<sequence>MLGKRLGGRYQIIERVGGGGMAVVYKANDTALGRHVAVKVMNESLSHDEAFIRRFHREARAAGSLSHPNVVNVYDAGSEGHTYYMVMEYIEGPTLMELIRDRGRIPPGEAVAIASQICDGLAHAHENGIVHRDIKPHNIMSTPGGHFKLTDFGISRSTRSSTITKTGYVMGSVHYFSPEQARGEGAGYPSDLYSLGVVLFEMVTGRLPFDGEEAVAIALKHLQEPVPDPRTFSPDVPEELCRILSRAMEKMPEKRFGSARELGNALRNLHAAPTGNRETNRRPTRNYGEGKLSDPATEAKRHFGTTGSRSNRMTASRRNVHRRNRQKKWLILTSAVAAALLMLMGVRAFDGSEDPSAGNVKDAQAREKPPSNRTEKDDRAVPENESENHEEDRKPAPETNPDRTNSQSPHSPSREEGEEDGEKDRDEAPSDDYDWERHKGETDNPHFQNVDSESVGDGRYEVTLETDFSGFHYDVLIYDADGERNAATGIPVSSGEEGKFKELTFPVEVSDLPEKGLVKIRLYKGSEEAVKILDERSD</sequence>
<evidence type="ECO:0000313" key="17">
    <source>
        <dbReference type="Proteomes" id="UP000244240"/>
    </source>
</evidence>
<keyword evidence="7 13" id="KW-0067">ATP-binding</keyword>
<evidence type="ECO:0000256" key="14">
    <source>
        <dbReference type="SAM" id="MobiDB-lite"/>
    </source>
</evidence>
<comment type="catalytic activity">
    <reaction evidence="9">
        <text>L-threonyl-[protein] + ATP = O-phospho-L-threonyl-[protein] + ADP + H(+)</text>
        <dbReference type="Rhea" id="RHEA:46608"/>
        <dbReference type="Rhea" id="RHEA-COMP:11060"/>
        <dbReference type="Rhea" id="RHEA-COMP:11605"/>
        <dbReference type="ChEBI" id="CHEBI:15378"/>
        <dbReference type="ChEBI" id="CHEBI:30013"/>
        <dbReference type="ChEBI" id="CHEBI:30616"/>
        <dbReference type="ChEBI" id="CHEBI:61977"/>
        <dbReference type="ChEBI" id="CHEBI:456216"/>
        <dbReference type="EC" id="2.7.11.1"/>
    </reaction>
</comment>
<evidence type="ECO:0000256" key="12">
    <source>
        <dbReference type="ARBA" id="ARBA00070041"/>
    </source>
</evidence>
<dbReference type="GO" id="GO:0009847">
    <property type="term" value="P:spore germination"/>
    <property type="evidence" value="ECO:0007669"/>
    <property type="project" value="UniProtKB-ARBA"/>
</dbReference>
<dbReference type="PROSITE" id="PS00107">
    <property type="entry name" value="PROTEIN_KINASE_ATP"/>
    <property type="match status" value="1"/>
</dbReference>
<evidence type="ECO:0000256" key="1">
    <source>
        <dbReference type="ARBA" id="ARBA00012513"/>
    </source>
</evidence>
<feature type="compositionally biased region" description="Polar residues" evidence="14">
    <location>
        <begin position="402"/>
        <end position="411"/>
    </location>
</feature>